<keyword evidence="3" id="KW-1185">Reference proteome</keyword>
<sequence>MTSVILLRLIVFLIHMSNFIKTNSPFVIEALMVSLCFGAIISRYLIPSM</sequence>
<gene>
    <name evidence="2" type="ORF">Dbus_chr3Rg1140</name>
</gene>
<dbReference type="EMBL" id="CP012526">
    <property type="protein sequence ID" value="ALC46390.1"/>
    <property type="molecule type" value="Genomic_DNA"/>
</dbReference>
<dbReference type="Proteomes" id="UP000494163">
    <property type="component" value="Chromosome 3R"/>
</dbReference>
<reference evidence="2 3" key="1">
    <citation type="submission" date="2015-08" db="EMBL/GenBank/DDBJ databases">
        <title>Ancestral chromatin configuration constrains chromatin evolution on differentiating sex chromosomes in Drosophila.</title>
        <authorList>
            <person name="Zhou Q."/>
            <person name="Bachtrog D."/>
        </authorList>
    </citation>
    <scope>NUCLEOTIDE SEQUENCE [LARGE SCALE GENOMIC DNA]</scope>
    <source>
        <tissue evidence="2">Whole larvae</tissue>
    </source>
</reference>
<accession>A0A0M4ELY3</accession>
<evidence type="ECO:0000256" key="1">
    <source>
        <dbReference type="SAM" id="Phobius"/>
    </source>
</evidence>
<keyword evidence="1" id="KW-0472">Membrane</keyword>
<keyword evidence="1" id="KW-1133">Transmembrane helix</keyword>
<name>A0A0M4ELY3_DROBS</name>
<keyword evidence="1" id="KW-0812">Transmembrane</keyword>
<feature type="transmembrane region" description="Helical" evidence="1">
    <location>
        <begin position="26"/>
        <end position="46"/>
    </location>
</feature>
<evidence type="ECO:0000313" key="2">
    <source>
        <dbReference type="EMBL" id="ALC46390.1"/>
    </source>
</evidence>
<proteinExistence type="predicted"/>
<organism evidence="2 3">
    <name type="scientific">Drosophila busckii</name>
    <name type="common">Fruit fly</name>
    <dbReference type="NCBI Taxonomy" id="30019"/>
    <lineage>
        <taxon>Eukaryota</taxon>
        <taxon>Metazoa</taxon>
        <taxon>Ecdysozoa</taxon>
        <taxon>Arthropoda</taxon>
        <taxon>Hexapoda</taxon>
        <taxon>Insecta</taxon>
        <taxon>Pterygota</taxon>
        <taxon>Neoptera</taxon>
        <taxon>Endopterygota</taxon>
        <taxon>Diptera</taxon>
        <taxon>Brachycera</taxon>
        <taxon>Muscomorpha</taxon>
        <taxon>Ephydroidea</taxon>
        <taxon>Drosophilidae</taxon>
        <taxon>Drosophila</taxon>
    </lineage>
</organism>
<dbReference type="AlphaFoldDB" id="A0A0M4ELY3"/>
<evidence type="ECO:0000313" key="3">
    <source>
        <dbReference type="Proteomes" id="UP000494163"/>
    </source>
</evidence>
<protein>
    <submittedName>
        <fullName evidence="2">Maker198</fullName>
    </submittedName>
</protein>